<evidence type="ECO:0000256" key="5">
    <source>
        <dbReference type="ARBA" id="ARBA00023186"/>
    </source>
</evidence>
<dbReference type="InterPro" id="IPR000297">
    <property type="entry name" value="PPIase_PpiC"/>
</dbReference>
<accession>A0ABW4EF05</accession>
<dbReference type="PANTHER" id="PTHR47637:SF1">
    <property type="entry name" value="CHAPERONE SURA"/>
    <property type="match status" value="1"/>
</dbReference>
<evidence type="ECO:0000256" key="7">
    <source>
        <dbReference type="ARBA" id="ARBA00030642"/>
    </source>
</evidence>
<feature type="chain" id="PRO_5045458179" description="Parvulin-like PPIase" evidence="10">
    <location>
        <begin position="32"/>
        <end position="412"/>
    </location>
</feature>
<dbReference type="EMBL" id="JBHUDD010000037">
    <property type="protein sequence ID" value="MFD1508718.1"/>
    <property type="molecule type" value="Genomic_DNA"/>
</dbReference>
<dbReference type="InterPro" id="IPR015391">
    <property type="entry name" value="SurA_N"/>
</dbReference>
<keyword evidence="4 9" id="KW-0697">Rotamase</keyword>
<dbReference type="Gene3D" id="1.10.4030.10">
    <property type="entry name" value="Porin chaperone SurA, peptide-binding domain"/>
    <property type="match status" value="1"/>
</dbReference>
<dbReference type="Pfam" id="PF00639">
    <property type="entry name" value="Rotamase"/>
    <property type="match status" value="1"/>
</dbReference>
<gene>
    <name evidence="12" type="ORF">ACFTOW_04820</name>
</gene>
<dbReference type="InterPro" id="IPR046357">
    <property type="entry name" value="PPIase_dom_sf"/>
</dbReference>
<comment type="caution">
    <text evidence="12">The sequence shown here is derived from an EMBL/GenBank/DDBJ whole genome shotgun (WGS) entry which is preliminary data.</text>
</comment>
<organism evidence="12 13">
    <name type="scientific">Lacimonas salitolerans</name>
    <dbReference type="NCBI Taxonomy" id="1323750"/>
    <lineage>
        <taxon>Bacteria</taxon>
        <taxon>Pseudomonadati</taxon>
        <taxon>Pseudomonadota</taxon>
        <taxon>Alphaproteobacteria</taxon>
        <taxon>Rhodobacterales</taxon>
        <taxon>Paracoccaceae</taxon>
        <taxon>Lacimonas</taxon>
    </lineage>
</organism>
<proteinExistence type="predicted"/>
<evidence type="ECO:0000256" key="1">
    <source>
        <dbReference type="ARBA" id="ARBA00018370"/>
    </source>
</evidence>
<evidence type="ECO:0000256" key="9">
    <source>
        <dbReference type="PROSITE-ProRule" id="PRU00278"/>
    </source>
</evidence>
<keyword evidence="2 10" id="KW-0732">Signal</keyword>
<evidence type="ECO:0000256" key="6">
    <source>
        <dbReference type="ARBA" id="ARBA00023235"/>
    </source>
</evidence>
<dbReference type="RefSeq" id="WP_379913609.1">
    <property type="nucleotide sequence ID" value="NZ_JBHUDD010000037.1"/>
</dbReference>
<dbReference type="SUPFAM" id="SSF109998">
    <property type="entry name" value="Triger factor/SurA peptide-binding domain-like"/>
    <property type="match status" value="1"/>
</dbReference>
<feature type="domain" description="PpiC" evidence="11">
    <location>
        <begin position="170"/>
        <end position="266"/>
    </location>
</feature>
<evidence type="ECO:0000256" key="8">
    <source>
        <dbReference type="ARBA" id="ARBA00031484"/>
    </source>
</evidence>
<dbReference type="SUPFAM" id="SSF54534">
    <property type="entry name" value="FKBP-like"/>
    <property type="match status" value="1"/>
</dbReference>
<evidence type="ECO:0000259" key="11">
    <source>
        <dbReference type="PROSITE" id="PS50198"/>
    </source>
</evidence>
<keyword evidence="13" id="KW-1185">Reference proteome</keyword>
<dbReference type="Gene3D" id="3.10.50.40">
    <property type="match status" value="1"/>
</dbReference>
<dbReference type="Pfam" id="PF09312">
    <property type="entry name" value="SurA_N"/>
    <property type="match status" value="1"/>
</dbReference>
<keyword evidence="3" id="KW-0574">Periplasm</keyword>
<dbReference type="PROSITE" id="PS50198">
    <property type="entry name" value="PPIC_PPIASE_2"/>
    <property type="match status" value="1"/>
</dbReference>
<evidence type="ECO:0000256" key="2">
    <source>
        <dbReference type="ARBA" id="ARBA00022729"/>
    </source>
</evidence>
<evidence type="ECO:0000313" key="12">
    <source>
        <dbReference type="EMBL" id="MFD1508718.1"/>
    </source>
</evidence>
<dbReference type="PANTHER" id="PTHR47637">
    <property type="entry name" value="CHAPERONE SURA"/>
    <property type="match status" value="1"/>
</dbReference>
<evidence type="ECO:0000256" key="3">
    <source>
        <dbReference type="ARBA" id="ARBA00022764"/>
    </source>
</evidence>
<evidence type="ECO:0000256" key="4">
    <source>
        <dbReference type="ARBA" id="ARBA00023110"/>
    </source>
</evidence>
<feature type="signal peptide" evidence="10">
    <location>
        <begin position="1"/>
        <end position="31"/>
    </location>
</feature>
<evidence type="ECO:0000256" key="10">
    <source>
        <dbReference type="SAM" id="SignalP"/>
    </source>
</evidence>
<name>A0ABW4EF05_9RHOB</name>
<keyword evidence="6 9" id="KW-0413">Isomerase</keyword>
<protein>
    <recommendedName>
        <fullName evidence="1">Parvulin-like PPIase</fullName>
    </recommendedName>
    <alternativeName>
        <fullName evidence="7">Peptidyl-prolyl cis-trans isomerase plp</fullName>
    </alternativeName>
    <alternativeName>
        <fullName evidence="8">Rotamase plp</fullName>
    </alternativeName>
</protein>
<dbReference type="GO" id="GO:0003755">
    <property type="term" value="F:peptidyl-prolyl cis-trans isomerase activity"/>
    <property type="evidence" value="ECO:0007669"/>
    <property type="project" value="UniProtKB-EC"/>
</dbReference>
<dbReference type="Proteomes" id="UP001597186">
    <property type="component" value="Unassembled WGS sequence"/>
</dbReference>
<reference evidence="13" key="1">
    <citation type="journal article" date="2019" name="Int. J. Syst. Evol. Microbiol.">
        <title>The Global Catalogue of Microorganisms (GCM) 10K type strain sequencing project: providing services to taxonomists for standard genome sequencing and annotation.</title>
        <authorList>
            <consortium name="The Broad Institute Genomics Platform"/>
            <consortium name="The Broad Institute Genome Sequencing Center for Infectious Disease"/>
            <person name="Wu L."/>
            <person name="Ma J."/>
        </authorList>
    </citation>
    <scope>NUCLEOTIDE SEQUENCE [LARGE SCALE GENOMIC DNA]</scope>
    <source>
        <strain evidence="13">CGMCC 1.12477</strain>
    </source>
</reference>
<dbReference type="InterPro" id="IPR050280">
    <property type="entry name" value="OMP_Chaperone_SurA"/>
</dbReference>
<dbReference type="InterPro" id="IPR027304">
    <property type="entry name" value="Trigger_fact/SurA_dom_sf"/>
</dbReference>
<evidence type="ECO:0000313" key="13">
    <source>
        <dbReference type="Proteomes" id="UP001597186"/>
    </source>
</evidence>
<sequence length="412" mass="45266">MKPQISRIAPALALALTAATALLGAPLAAQAQNLFAPVITVNDTAITGYELEQREQMLRLFRAPGNASELAREQLIEERLKIEAARDAGVEVTQQGLDAGYEEFAARANMSPEEFLRALEGGGVSEETFRDFVRNGVLWREVVRSRFAGRVQITDSEIDRALNSISGSSSVRVLLSEIIMPAPPPEMQAVMQRAERISQITSTDAFSAEARRFSAASTRDRGGRMDWIALAELPAQLRPVILALAPGDVTDPLPLDGAVALFQLRAIEETDVQAPTYSEIEYAAYYIDGGRSEAALARAARIRSQVDTCDDLYGVAKGQPPQVLERDSRAPSEIPQDIALELAKLDANEVSTTLTRANGQTLVFLMLCSRTPDLGEEVDRDQVRNQLRAQRLESYAQRYLDRLRADARIVQQ</sequence>
<keyword evidence="5" id="KW-0143">Chaperone</keyword>